<dbReference type="PANTHER" id="PTHR22946:SF8">
    <property type="entry name" value="ACETYL XYLAN ESTERASE DOMAIN-CONTAINING PROTEIN"/>
    <property type="match status" value="1"/>
</dbReference>
<name>A0A369AEK8_9FIRM</name>
<gene>
    <name evidence="4" type="ORF">DFR58_1531</name>
</gene>
<feature type="transmembrane region" description="Helical" evidence="2">
    <location>
        <begin position="523"/>
        <end position="543"/>
    </location>
</feature>
<proteinExistence type="inferred from homology"/>
<feature type="transmembrane region" description="Helical" evidence="2">
    <location>
        <begin position="439"/>
        <end position="463"/>
    </location>
</feature>
<feature type="domain" description="AB hydrolase-1" evidence="3">
    <location>
        <begin position="68"/>
        <end position="219"/>
    </location>
</feature>
<feature type="transmembrane region" description="Helical" evidence="2">
    <location>
        <begin position="563"/>
        <end position="579"/>
    </location>
</feature>
<dbReference type="EMBL" id="QPJT01000053">
    <property type="protein sequence ID" value="RCX07535.1"/>
    <property type="molecule type" value="Genomic_DNA"/>
</dbReference>
<evidence type="ECO:0000259" key="3">
    <source>
        <dbReference type="Pfam" id="PF00561"/>
    </source>
</evidence>
<feature type="transmembrane region" description="Helical" evidence="2">
    <location>
        <begin position="356"/>
        <end position="377"/>
    </location>
</feature>
<dbReference type="InterPro" id="IPR000073">
    <property type="entry name" value="AB_hydrolase_1"/>
</dbReference>
<reference evidence="4 5" key="1">
    <citation type="submission" date="2018-07" db="EMBL/GenBank/DDBJ databases">
        <title>Genomic Encyclopedia of Type Strains, Phase IV (KMG-IV): sequencing the most valuable type-strain genomes for metagenomic binning, comparative biology and taxonomic classification.</title>
        <authorList>
            <person name="Goeker M."/>
        </authorList>
    </citation>
    <scope>NUCLEOTIDE SEQUENCE [LARGE SCALE GENOMIC DNA]</scope>
    <source>
        <strain evidence="4 5">DSM 27016</strain>
    </source>
</reference>
<keyword evidence="2" id="KW-0812">Transmembrane</keyword>
<evidence type="ECO:0000256" key="2">
    <source>
        <dbReference type="SAM" id="Phobius"/>
    </source>
</evidence>
<dbReference type="RefSeq" id="WP_114300433.1">
    <property type="nucleotide sequence ID" value="NZ_QPJT01000053.1"/>
</dbReference>
<feature type="transmembrane region" description="Helical" evidence="2">
    <location>
        <begin position="591"/>
        <end position="610"/>
    </location>
</feature>
<evidence type="ECO:0000313" key="4">
    <source>
        <dbReference type="EMBL" id="RCX07535.1"/>
    </source>
</evidence>
<dbReference type="InterPro" id="IPR050261">
    <property type="entry name" value="FrsA_esterase"/>
</dbReference>
<dbReference type="AlphaFoldDB" id="A0A369AEK8"/>
<dbReference type="Proteomes" id="UP000253034">
    <property type="component" value="Unassembled WGS sequence"/>
</dbReference>
<comment type="caution">
    <text evidence="4">The sequence shown here is derived from an EMBL/GenBank/DDBJ whole genome shotgun (WGS) entry which is preliminary data.</text>
</comment>
<dbReference type="PANTHER" id="PTHR22946">
    <property type="entry name" value="DIENELACTONE HYDROLASE DOMAIN-CONTAINING PROTEIN-RELATED"/>
    <property type="match status" value="1"/>
</dbReference>
<keyword evidence="2" id="KW-1133">Transmembrane helix</keyword>
<feature type="transmembrane region" description="Helical" evidence="2">
    <location>
        <begin position="309"/>
        <end position="335"/>
    </location>
</feature>
<protein>
    <submittedName>
        <fullName evidence="4">Prolyl oligopeptidase family protein</fullName>
    </submittedName>
</protein>
<dbReference type="Pfam" id="PF00561">
    <property type="entry name" value="Abhydrolase_1"/>
    <property type="match status" value="1"/>
</dbReference>
<keyword evidence="5" id="KW-1185">Reference proteome</keyword>
<feature type="transmembrane region" description="Helical" evidence="2">
    <location>
        <begin position="483"/>
        <end position="511"/>
    </location>
</feature>
<dbReference type="SUPFAM" id="SSF53474">
    <property type="entry name" value="alpha/beta-Hydrolases"/>
    <property type="match status" value="1"/>
</dbReference>
<keyword evidence="2" id="KW-0472">Membrane</keyword>
<dbReference type="OrthoDB" id="9780269at2"/>
<evidence type="ECO:0000256" key="1">
    <source>
        <dbReference type="ARBA" id="ARBA00038115"/>
    </source>
</evidence>
<comment type="similarity">
    <text evidence="1">Belongs to the AB hydrolase superfamily. FUS2 hydrolase family.</text>
</comment>
<evidence type="ECO:0000313" key="5">
    <source>
        <dbReference type="Proteomes" id="UP000253034"/>
    </source>
</evidence>
<accession>A0A369AEK8</accession>
<feature type="transmembrane region" description="Helical" evidence="2">
    <location>
        <begin position="397"/>
        <end position="419"/>
    </location>
</feature>
<dbReference type="InterPro" id="IPR029058">
    <property type="entry name" value="AB_hydrolase_fold"/>
</dbReference>
<dbReference type="Gene3D" id="3.40.50.1820">
    <property type="entry name" value="alpha/beta hydrolase"/>
    <property type="match status" value="1"/>
</dbReference>
<sequence length="613" mass="68315">MDIIKKRAQKWLCIAIALMLISMVGASLVQTSGGSVTIKDLRWETTIGYQMSGLLFVPHGVSEKNKAPAIVVSHGMFNNREMQDANYVELSRRGYVVLSMDMFSHGNSENVPNIGVLTTGMYEAVKMLATLNYIDTERIGITGHSLGGMSSNAAIAQDNAAPKRLISAVLLNCADATYADAKTKEFTDVYGSRNAGIVAAQYDEFFMRDVDQNGNPTSSKDYIKYSNAQSFLHFGIDPKESDNRVADTIYRQTIDGKEAIRVIYNPPITHPWSHFSERSTSATIEFFNAALGSPNSIPAGSQVWQVKELFNLIGLIGFTMFVLCLAVLMLFTPFFSSLRSNEVVSVRDATHGGKSWFWGMLSATAAFGALTYVPVLTHVKSFTMNKDPWPQSSPYGISVWALLCGLFTILLLVLFYYLYGRKNGFNLAERGVRMPLNKIWRTVVLSIVVIAISYSCVFFADYFFKTDFRLWVLAVKAFGPDKILVSIFPYAVFFLIFYIANSVAVNSFNFIRIGSKEGKQNEWVNTAILALFNTLPIVILLLLQYIDKFSTGFLLFDNARMQIVWTFPLLVILPVTAILSRKIYRITNNPYLPGIINGIIVTLVACSNTLTWG</sequence>
<organism evidence="4 5">
    <name type="scientific">Anaerobacterium chartisolvens</name>
    <dbReference type="NCBI Taxonomy" id="1297424"/>
    <lineage>
        <taxon>Bacteria</taxon>
        <taxon>Bacillati</taxon>
        <taxon>Bacillota</taxon>
        <taxon>Clostridia</taxon>
        <taxon>Eubacteriales</taxon>
        <taxon>Oscillospiraceae</taxon>
        <taxon>Anaerobacterium</taxon>
    </lineage>
</organism>